<accession>A0A1G7JUX3</accession>
<feature type="region of interest" description="Disordered" evidence="1">
    <location>
        <begin position="178"/>
        <end position="200"/>
    </location>
</feature>
<feature type="compositionally biased region" description="Basic and acidic residues" evidence="1">
    <location>
        <begin position="153"/>
        <end position="166"/>
    </location>
</feature>
<dbReference type="Proteomes" id="UP000324020">
    <property type="component" value="Unassembled WGS sequence"/>
</dbReference>
<evidence type="ECO:0000256" key="1">
    <source>
        <dbReference type="SAM" id="MobiDB-lite"/>
    </source>
</evidence>
<name>A0A1G7JUX3_9EURY</name>
<dbReference type="RefSeq" id="WP_149797963.1">
    <property type="nucleotide sequence ID" value="NZ_FNBO01000003.1"/>
</dbReference>
<dbReference type="PROSITE" id="PS51257">
    <property type="entry name" value="PROKAR_LIPOPROTEIN"/>
    <property type="match status" value="1"/>
</dbReference>
<dbReference type="InterPro" id="IPR006311">
    <property type="entry name" value="TAT_signal"/>
</dbReference>
<dbReference type="PROSITE" id="PS51318">
    <property type="entry name" value="TAT"/>
    <property type="match status" value="1"/>
</dbReference>
<sequence>MTDGESRPTPPTPSRRRFLAAAATGLAATTAGCGYVPGGGDLAWEESLPAGGLAFASDRWYRATNDRLVTVENHSGRTFDFEDNVWRDLSNAAVSLLTPDGAARGVGETERQVTGAPAVTDGAAFLPVEGGRLTAVDLAGGAPSGGGSGAAEPADRDEGQSMDDPVRWRVDAGSLLAGEAGDDETTESGDDGADATGSSLQGVRASDALSVAVGARGVAAFDAQTGDPAFSVPDLWTDADGGGGTPTDATSRVAVDGETVWALIPESASATDDDDAAVVGYDRSGDGRVERPVAGDNEWLVAVGGTVVTGAPGASLTGYDRKLDRRFSLDVRAPTTRPSDVPPGEGRLYYSRGGTVTAVDVDAEEVAFERSDLPSGHFAADAAGVYVVTNAGGFGDDAEPRAVAVDPDGAVRWRAPLPEGIEPEGLFAIGERLVVLDSGRAYGFHAAAGERPSLLG</sequence>
<dbReference type="InterPro" id="IPR015943">
    <property type="entry name" value="WD40/YVTN_repeat-like_dom_sf"/>
</dbReference>
<dbReference type="Gene3D" id="2.130.10.10">
    <property type="entry name" value="YVTN repeat-like/Quinoprotein amine dehydrogenase"/>
    <property type="match status" value="1"/>
</dbReference>
<protein>
    <recommendedName>
        <fullName evidence="4">PQQ-like domain-containing protein</fullName>
    </recommendedName>
</protein>
<feature type="region of interest" description="Disordered" evidence="1">
    <location>
        <begin position="136"/>
        <end position="166"/>
    </location>
</feature>
<dbReference type="EMBL" id="FNBO01000003">
    <property type="protein sequence ID" value="SDF28665.1"/>
    <property type="molecule type" value="Genomic_DNA"/>
</dbReference>
<gene>
    <name evidence="2" type="ORF">SAMN04488067_10395</name>
</gene>
<reference evidence="2 3" key="1">
    <citation type="submission" date="2016-10" db="EMBL/GenBank/DDBJ databases">
        <authorList>
            <person name="Varghese N."/>
            <person name="Submissions S."/>
        </authorList>
    </citation>
    <scope>NUCLEOTIDE SEQUENCE [LARGE SCALE GENOMIC DNA]</scope>
    <source>
        <strain evidence="2 3">CGMCC 1.3527</strain>
    </source>
</reference>
<keyword evidence="3" id="KW-1185">Reference proteome</keyword>
<evidence type="ECO:0000313" key="3">
    <source>
        <dbReference type="Proteomes" id="UP000324020"/>
    </source>
</evidence>
<evidence type="ECO:0000313" key="2">
    <source>
        <dbReference type="EMBL" id="SDF28665.1"/>
    </source>
</evidence>
<dbReference type="AlphaFoldDB" id="A0A1G7JUX3"/>
<proteinExistence type="predicted"/>
<organism evidence="2 3">
    <name type="scientific">Halorubrum xinjiangense</name>
    <dbReference type="NCBI Taxonomy" id="261291"/>
    <lineage>
        <taxon>Archaea</taxon>
        <taxon>Methanobacteriati</taxon>
        <taxon>Methanobacteriota</taxon>
        <taxon>Stenosarchaea group</taxon>
        <taxon>Halobacteria</taxon>
        <taxon>Halobacteriales</taxon>
        <taxon>Haloferacaceae</taxon>
        <taxon>Halorubrum</taxon>
    </lineage>
</organism>
<dbReference type="OrthoDB" id="330806at2157"/>
<evidence type="ECO:0008006" key="4">
    <source>
        <dbReference type="Google" id="ProtNLM"/>
    </source>
</evidence>
<feature type="compositionally biased region" description="Acidic residues" evidence="1">
    <location>
        <begin position="180"/>
        <end position="193"/>
    </location>
</feature>